<name>A0A540WZQ7_9BACT</name>
<proteinExistence type="predicted"/>
<evidence type="ECO:0000259" key="2">
    <source>
        <dbReference type="Pfam" id="PF08334"/>
    </source>
</evidence>
<keyword evidence="1" id="KW-1133">Transmembrane helix</keyword>
<gene>
    <name evidence="3" type="ORF">FJV41_18680</name>
</gene>
<organism evidence="3 4">
    <name type="scientific">Myxococcus llanfairpwllgwyngyllgogerychwyrndrobwllllantysiliogogogochensis</name>
    <dbReference type="NCBI Taxonomy" id="2590453"/>
    <lineage>
        <taxon>Bacteria</taxon>
        <taxon>Pseudomonadati</taxon>
        <taxon>Myxococcota</taxon>
        <taxon>Myxococcia</taxon>
        <taxon>Myxococcales</taxon>
        <taxon>Cystobacterineae</taxon>
        <taxon>Myxococcaceae</taxon>
        <taxon>Myxococcus</taxon>
    </lineage>
</organism>
<dbReference type="Pfam" id="PF08334">
    <property type="entry name" value="T2SSG"/>
    <property type="match status" value="1"/>
</dbReference>
<dbReference type="RefSeq" id="WP_141643868.1">
    <property type="nucleotide sequence ID" value="NZ_VIFM01000068.1"/>
</dbReference>
<feature type="transmembrane region" description="Helical" evidence="1">
    <location>
        <begin position="26"/>
        <end position="45"/>
    </location>
</feature>
<dbReference type="Gene3D" id="3.30.700.10">
    <property type="entry name" value="Glycoprotein, Type 4 Pilin"/>
    <property type="match status" value="1"/>
</dbReference>
<comment type="caution">
    <text evidence="3">The sequence shown here is derived from an EMBL/GenBank/DDBJ whole genome shotgun (WGS) entry which is preliminary data.</text>
</comment>
<evidence type="ECO:0000313" key="3">
    <source>
        <dbReference type="EMBL" id="TQF14472.1"/>
    </source>
</evidence>
<dbReference type="AlphaFoldDB" id="A0A540WZQ7"/>
<sequence>MNVQTSLPSQMPSPAGALRPQTKGRLLLAAIFLVATVLAFVLVYVTDDRSLVPEQRRARGEIRKLEGLFKAHNRLMGRFPSKEQGFTPLIEAKLIDSVPLDPWGHPYVYWMDGRNGAVISYGADGKKGGVGTDADLSSGGVLTDWGQP</sequence>
<dbReference type="Proteomes" id="UP000315369">
    <property type="component" value="Unassembled WGS sequence"/>
</dbReference>
<keyword evidence="1" id="KW-0472">Membrane</keyword>
<dbReference type="OrthoDB" id="9795612at2"/>
<protein>
    <submittedName>
        <fullName evidence="3">General secretion pathway protein GspG</fullName>
    </submittedName>
</protein>
<accession>A0A540WZQ7</accession>
<dbReference type="InterPro" id="IPR013545">
    <property type="entry name" value="T2SS_protein-GspG_C"/>
</dbReference>
<keyword evidence="4" id="KW-1185">Reference proteome</keyword>
<feature type="domain" description="Type II secretion system protein GspG C-terminal" evidence="2">
    <location>
        <begin position="55"/>
        <end position="138"/>
    </location>
</feature>
<keyword evidence="1" id="KW-0812">Transmembrane</keyword>
<dbReference type="InterPro" id="IPR045584">
    <property type="entry name" value="Pilin-like"/>
</dbReference>
<reference evidence="3 4" key="1">
    <citation type="submission" date="2019-06" db="EMBL/GenBank/DDBJ databases">
        <authorList>
            <person name="Livingstone P."/>
            <person name="Whitworth D."/>
        </authorList>
    </citation>
    <scope>NUCLEOTIDE SEQUENCE [LARGE SCALE GENOMIC DNA]</scope>
    <source>
        <strain evidence="3 4">AM401</strain>
    </source>
</reference>
<evidence type="ECO:0000313" key="4">
    <source>
        <dbReference type="Proteomes" id="UP000315369"/>
    </source>
</evidence>
<evidence type="ECO:0000256" key="1">
    <source>
        <dbReference type="SAM" id="Phobius"/>
    </source>
</evidence>
<dbReference type="SUPFAM" id="SSF54523">
    <property type="entry name" value="Pili subunits"/>
    <property type="match status" value="1"/>
</dbReference>
<dbReference type="EMBL" id="VIFM01000068">
    <property type="protein sequence ID" value="TQF14472.1"/>
    <property type="molecule type" value="Genomic_DNA"/>
</dbReference>